<dbReference type="GO" id="GO:0005615">
    <property type="term" value="C:extracellular space"/>
    <property type="evidence" value="ECO:0007669"/>
    <property type="project" value="TreeGrafter"/>
</dbReference>
<evidence type="ECO:0000256" key="1">
    <source>
        <dbReference type="ARBA" id="ARBA00001947"/>
    </source>
</evidence>
<keyword evidence="4" id="KW-0378">Hydrolase</keyword>
<feature type="domain" description="Peptidase M14" evidence="8">
    <location>
        <begin position="36"/>
        <end position="419"/>
    </location>
</feature>
<proteinExistence type="inferred from homology"/>
<sequence length="860" mass="96376">MVLFSLAILSISPCLLLADIIPPEKHLGFQPGQDFKLANWSQITGYFRLLDEASDRVKVIELGKTTLNRPLIMAFITAEENLADLEKYRKIQERLHDPRGLSPEEKARLIKEGKAIVYISCSIHSTEIAASQMSMELAYRLASDNSPEIKNILSQVILLLVPSANPDGIDLVSDWYYRTLGTPFEASPMPWLYHYYTGHDNNRDWFMLTQKETQLMARVLYREWFPLLVYDVHQMGSTGPRLFLPPYQDPINPNLDPLLLRELYQLTGEAVISLTREGKTGVATNTIFDGWYNTANRAAPLRHNALGILSEAASANLASPIFLKPSDIRVSGGGNDIQSTYLEPWPGGWWRLRDIVEYEQTVALSFLRTIAGKKEKFLENYCLFAERQINKGLNEPPYAYLVPEEQKDLPTALKLLKVIQKNGAEVHQATRPFKADGLDYPAGTYVVLLAQPYRAFVKDLLESKAYPLPPGRDPAQYLPYDEASWTLPLQMGVRVIEVNEKFEASLKLLQPISLPESRLAGGGKYFIVDSSCNNSLVLANRLLKNRLPAGYIDRQVSAGNKTYRAGSLVIERGRVDEARLRSLSRGLGLTIDSLDSVGQARIQPLKEYRLAIYQPWTASMDEGWTRWVLEQFEFDFKVLHNAEIRAGQLEKSYTHLILPALSSRVILEGRRKGEVPPEYAGGLGTEGVSALNSFVQNGGVLIAVENAADFAIEYFGLPLKNITEPRRQSRTETEPAPAQGDRVRVYSPGSILKVTVDGSRPEAFGYDQEAAIFSYFSPVFEMTKPEAQGPAVKVYNLAWYPAYNPLLSGILLNGEKLQHKSAAVACEVGRGKVVLLGFDAIHRAQSHGSFKFLFNPIIYR</sequence>
<dbReference type="PROSITE" id="PS52035">
    <property type="entry name" value="PEPTIDASE_M14"/>
    <property type="match status" value="1"/>
</dbReference>
<gene>
    <name evidence="9" type="ORF">OP8BY_0581</name>
</gene>
<comment type="caution">
    <text evidence="9">The sequence shown here is derived from an EMBL/GenBank/DDBJ whole genome shotgun (WGS) entry which is preliminary data.</text>
</comment>
<dbReference type="CDD" id="cd06240">
    <property type="entry name" value="M14-like"/>
    <property type="match status" value="1"/>
</dbReference>
<evidence type="ECO:0000256" key="6">
    <source>
        <dbReference type="ARBA" id="ARBA00023049"/>
    </source>
</evidence>
<reference evidence="9 10" key="1">
    <citation type="submission" date="2018-08" db="EMBL/GenBank/DDBJ databases">
        <title>Genome analysis of the thermophilic bacterium of the candidate phylum Aminicenantes from deep subsurface aquifer revealed its physiology and ecological role.</title>
        <authorList>
            <person name="Kadnikov V.V."/>
            <person name="Mardanov A.V."/>
            <person name="Beletsky A.V."/>
            <person name="Karnachuk O.V."/>
            <person name="Ravin N.V."/>
        </authorList>
    </citation>
    <scope>NUCLEOTIDE SEQUENCE [LARGE SCALE GENOMIC DNA]</scope>
    <source>
        <strain evidence="9">BY38</strain>
    </source>
</reference>
<dbReference type="GO" id="GO:0006508">
    <property type="term" value="P:proteolysis"/>
    <property type="evidence" value="ECO:0007669"/>
    <property type="project" value="UniProtKB-KW"/>
</dbReference>
<accession>A0A3E2BKF2</accession>
<comment type="similarity">
    <text evidence="2 7">Belongs to the peptidase M14 family.</text>
</comment>
<dbReference type="SUPFAM" id="SSF53187">
    <property type="entry name" value="Zn-dependent exopeptidases"/>
    <property type="match status" value="1"/>
</dbReference>
<dbReference type="Proteomes" id="UP000257323">
    <property type="component" value="Unassembled WGS sequence"/>
</dbReference>
<name>A0A3E2BKF2_9BACT</name>
<organism evidence="9 10">
    <name type="scientific">Candidatus Saccharicenans subterraneus</name>
    <dbReference type="NCBI Taxonomy" id="2508984"/>
    <lineage>
        <taxon>Bacteria</taxon>
        <taxon>Candidatus Aminicenantota</taxon>
        <taxon>Candidatus Aminicenantia</taxon>
        <taxon>Candidatus Aminicenantales</taxon>
        <taxon>Candidatus Saccharicenantaceae</taxon>
        <taxon>Candidatus Saccharicenans</taxon>
    </lineage>
</organism>
<keyword evidence="3" id="KW-0645">Protease</keyword>
<dbReference type="SUPFAM" id="SSF52317">
    <property type="entry name" value="Class I glutamine amidotransferase-like"/>
    <property type="match status" value="1"/>
</dbReference>
<evidence type="ECO:0000313" key="10">
    <source>
        <dbReference type="Proteomes" id="UP000257323"/>
    </source>
</evidence>
<dbReference type="PANTHER" id="PTHR11705:SF143">
    <property type="entry name" value="SLL0236 PROTEIN"/>
    <property type="match status" value="1"/>
</dbReference>
<protein>
    <recommendedName>
        <fullName evidence="8">Peptidase M14 domain-containing protein</fullName>
    </recommendedName>
</protein>
<dbReference type="InterPro" id="IPR029062">
    <property type="entry name" value="Class_I_gatase-like"/>
</dbReference>
<keyword evidence="5" id="KW-0862">Zinc</keyword>
<dbReference type="GO" id="GO:0004181">
    <property type="term" value="F:metallocarboxypeptidase activity"/>
    <property type="evidence" value="ECO:0007669"/>
    <property type="project" value="InterPro"/>
</dbReference>
<dbReference type="EMBL" id="QUAH01000012">
    <property type="protein sequence ID" value="RFT15117.1"/>
    <property type="molecule type" value="Genomic_DNA"/>
</dbReference>
<evidence type="ECO:0000313" key="9">
    <source>
        <dbReference type="EMBL" id="RFT15117.1"/>
    </source>
</evidence>
<dbReference type="PANTHER" id="PTHR11705">
    <property type="entry name" value="PROTEASE FAMILY M14 CARBOXYPEPTIDASE A,B"/>
    <property type="match status" value="1"/>
</dbReference>
<dbReference type="InterPro" id="IPR000834">
    <property type="entry name" value="Peptidase_M14"/>
</dbReference>
<evidence type="ECO:0000256" key="2">
    <source>
        <dbReference type="ARBA" id="ARBA00005988"/>
    </source>
</evidence>
<comment type="cofactor">
    <cofactor evidence="1">
        <name>Zn(2+)</name>
        <dbReference type="ChEBI" id="CHEBI:29105"/>
    </cofactor>
</comment>
<dbReference type="Gene3D" id="3.40.630.10">
    <property type="entry name" value="Zn peptidases"/>
    <property type="match status" value="1"/>
</dbReference>
<dbReference type="Pfam" id="PF00246">
    <property type="entry name" value="Peptidase_M14"/>
    <property type="match status" value="1"/>
</dbReference>
<evidence type="ECO:0000256" key="7">
    <source>
        <dbReference type="PROSITE-ProRule" id="PRU01379"/>
    </source>
</evidence>
<dbReference type="AlphaFoldDB" id="A0A3E2BKF2"/>
<evidence type="ECO:0000259" key="8">
    <source>
        <dbReference type="PROSITE" id="PS52035"/>
    </source>
</evidence>
<comment type="caution">
    <text evidence="7">Lacks conserved residue(s) required for the propagation of feature annotation.</text>
</comment>
<dbReference type="GO" id="GO:0008270">
    <property type="term" value="F:zinc ion binding"/>
    <property type="evidence" value="ECO:0007669"/>
    <property type="project" value="InterPro"/>
</dbReference>
<evidence type="ECO:0000256" key="4">
    <source>
        <dbReference type="ARBA" id="ARBA00022801"/>
    </source>
</evidence>
<evidence type="ECO:0000256" key="3">
    <source>
        <dbReference type="ARBA" id="ARBA00022670"/>
    </source>
</evidence>
<keyword evidence="6" id="KW-0482">Metalloprotease</keyword>
<evidence type="ECO:0000256" key="5">
    <source>
        <dbReference type="ARBA" id="ARBA00022833"/>
    </source>
</evidence>